<dbReference type="GO" id="GO:0003723">
    <property type="term" value="F:RNA binding"/>
    <property type="evidence" value="ECO:0007669"/>
    <property type="project" value="InterPro"/>
</dbReference>
<evidence type="ECO:0000259" key="4">
    <source>
        <dbReference type="Pfam" id="PF14432"/>
    </source>
</evidence>
<feature type="repeat" description="PPR" evidence="3">
    <location>
        <begin position="452"/>
        <end position="486"/>
    </location>
</feature>
<dbReference type="InterPro" id="IPR032867">
    <property type="entry name" value="DYW_dom"/>
</dbReference>
<feature type="repeat" description="PPR" evidence="3">
    <location>
        <begin position="350"/>
        <end position="380"/>
    </location>
</feature>
<accession>A0AA88SE59</accession>
<dbReference type="NCBIfam" id="TIGR00756">
    <property type="entry name" value="PPR"/>
    <property type="match status" value="6"/>
</dbReference>
<evidence type="ECO:0000313" key="5">
    <source>
        <dbReference type="EMBL" id="KAK2987835.1"/>
    </source>
</evidence>
<dbReference type="FunFam" id="1.25.40.10:FF:000454">
    <property type="entry name" value="Pentatricopeptide repeat-containing protein At3g47530"/>
    <property type="match status" value="1"/>
</dbReference>
<dbReference type="GO" id="GO:0009451">
    <property type="term" value="P:RNA modification"/>
    <property type="evidence" value="ECO:0007669"/>
    <property type="project" value="InterPro"/>
</dbReference>
<dbReference type="Pfam" id="PF01535">
    <property type="entry name" value="PPR"/>
    <property type="match status" value="2"/>
</dbReference>
<protein>
    <recommendedName>
        <fullName evidence="4">DYW domain-containing protein</fullName>
    </recommendedName>
</protein>
<name>A0AA88SE59_9ASTE</name>
<keyword evidence="6" id="KW-1185">Reference proteome</keyword>
<evidence type="ECO:0000256" key="2">
    <source>
        <dbReference type="ARBA" id="ARBA00022737"/>
    </source>
</evidence>
<dbReference type="FunFam" id="1.25.40.10:FF:000073">
    <property type="entry name" value="Pentatricopeptide repeat-containing protein chloroplastic"/>
    <property type="match status" value="1"/>
</dbReference>
<dbReference type="Pfam" id="PF14432">
    <property type="entry name" value="DYW_deaminase"/>
    <property type="match status" value="1"/>
</dbReference>
<organism evidence="5 6">
    <name type="scientific">Escallonia rubra</name>
    <dbReference type="NCBI Taxonomy" id="112253"/>
    <lineage>
        <taxon>Eukaryota</taxon>
        <taxon>Viridiplantae</taxon>
        <taxon>Streptophyta</taxon>
        <taxon>Embryophyta</taxon>
        <taxon>Tracheophyta</taxon>
        <taxon>Spermatophyta</taxon>
        <taxon>Magnoliopsida</taxon>
        <taxon>eudicotyledons</taxon>
        <taxon>Gunneridae</taxon>
        <taxon>Pentapetalae</taxon>
        <taxon>asterids</taxon>
        <taxon>campanulids</taxon>
        <taxon>Escalloniales</taxon>
        <taxon>Escalloniaceae</taxon>
        <taxon>Escallonia</taxon>
    </lineage>
</organism>
<dbReference type="AlphaFoldDB" id="A0AA88SE59"/>
<dbReference type="EMBL" id="JAVXUO010000933">
    <property type="protein sequence ID" value="KAK2987835.1"/>
    <property type="molecule type" value="Genomic_DNA"/>
</dbReference>
<gene>
    <name evidence="5" type="ORF">RJ640_010617</name>
</gene>
<dbReference type="FunFam" id="1.25.40.10:FF:000031">
    <property type="entry name" value="Pentatricopeptide repeat-containing protein mitochondrial"/>
    <property type="match status" value="1"/>
</dbReference>
<evidence type="ECO:0000313" key="6">
    <source>
        <dbReference type="Proteomes" id="UP001187471"/>
    </source>
</evidence>
<evidence type="ECO:0000256" key="1">
    <source>
        <dbReference type="ARBA" id="ARBA00006643"/>
    </source>
</evidence>
<feature type="repeat" description="PPR" evidence="3">
    <location>
        <begin position="315"/>
        <end position="349"/>
    </location>
</feature>
<dbReference type="InterPro" id="IPR002885">
    <property type="entry name" value="PPR_rpt"/>
</dbReference>
<dbReference type="PROSITE" id="PS51375">
    <property type="entry name" value="PPR"/>
    <property type="match status" value="5"/>
</dbReference>
<comment type="caution">
    <text evidence="5">The sequence shown here is derived from an EMBL/GenBank/DDBJ whole genome shotgun (WGS) entry which is preliminary data.</text>
</comment>
<dbReference type="GO" id="GO:0008270">
    <property type="term" value="F:zinc ion binding"/>
    <property type="evidence" value="ECO:0007669"/>
    <property type="project" value="InterPro"/>
</dbReference>
<feature type="repeat" description="PPR" evidence="3">
    <location>
        <begin position="214"/>
        <end position="248"/>
    </location>
</feature>
<dbReference type="PANTHER" id="PTHR47926">
    <property type="entry name" value="PENTATRICOPEPTIDE REPEAT-CONTAINING PROTEIN"/>
    <property type="match status" value="1"/>
</dbReference>
<dbReference type="Pfam" id="PF13041">
    <property type="entry name" value="PPR_2"/>
    <property type="match status" value="2"/>
</dbReference>
<reference evidence="5" key="1">
    <citation type="submission" date="2022-12" db="EMBL/GenBank/DDBJ databases">
        <title>Draft genome assemblies for two species of Escallonia (Escalloniales).</title>
        <authorList>
            <person name="Chanderbali A."/>
            <person name="Dervinis C."/>
            <person name="Anghel I."/>
            <person name="Soltis D."/>
            <person name="Soltis P."/>
            <person name="Zapata F."/>
        </authorList>
    </citation>
    <scope>NUCLEOTIDE SEQUENCE</scope>
    <source>
        <strain evidence="5">UCBG92.1500</strain>
        <tissue evidence="5">Leaf</tissue>
    </source>
</reference>
<feature type="repeat" description="PPR" evidence="3">
    <location>
        <begin position="284"/>
        <end position="314"/>
    </location>
</feature>
<dbReference type="InterPro" id="IPR011990">
    <property type="entry name" value="TPR-like_helical_dom_sf"/>
</dbReference>
<feature type="domain" description="DYW" evidence="4">
    <location>
        <begin position="530"/>
        <end position="622"/>
    </location>
</feature>
<sequence length="622" mass="70566">MRPFSAHHPPLSPLNTHHHLSLSSFATQALQLHHSPPFSESPPKKYQTEIKLISLIKSTPHKPHLLQIHAHLIRTSFLRDPTISFTLLTRLALPPLRDLRYSRQIFAQIPTPNISHYSAMIRAHSVSNDPTQGFYLYREMLRRCVRSDPVVSSFVTKCLVKIPSLFGGLQIHARVLRDGYRLDSLLMTTLMELYSSCERFSDACKVFDEMSDRDTVAWNVLISCYSRNGRSKDALGIFDVMRSLRCEPDDVTCLLLLQACANLGTLEFGERVHEYLIERGYEDSHNLCNTLVKMYTKCGCLEKAYQVFKSMSNKDVVTWSAMISGLASNGHGRDALEAFGEMQKMGVAPDDHTFTGVLSACSHCGLLDEGRMFFDLMKKKYGIAPNIHHYGCMVDLMGRVGLLDDAYKLIANMRVKPDATIWRTLLGGCRIHGCVDLGERAIEHLIELKAQEAGDYVLLLNMYSSAGNWEKVIEVRKLMKEKGIITTPGCSTMELNGGLHEFIADDISHPRKHEIYEMLDEIGKQLKIAGYVAEITSEMHNLDPEEKQTRLTYHSEKLAIAFGVLSTPPGRTIRVAKNLRTCVDCHNFAKILSSVYNREVIIRDRSRFHHFRDGHCSCKDYW</sequence>
<dbReference type="Pfam" id="PF20431">
    <property type="entry name" value="E_motif"/>
    <property type="match status" value="1"/>
</dbReference>
<dbReference type="Proteomes" id="UP001187471">
    <property type="component" value="Unassembled WGS sequence"/>
</dbReference>
<dbReference type="InterPro" id="IPR046848">
    <property type="entry name" value="E_motif"/>
</dbReference>
<evidence type="ECO:0000256" key="3">
    <source>
        <dbReference type="PROSITE-ProRule" id="PRU00708"/>
    </source>
</evidence>
<dbReference type="Gene3D" id="1.25.40.10">
    <property type="entry name" value="Tetratricopeptide repeat domain"/>
    <property type="match status" value="2"/>
</dbReference>
<dbReference type="PANTHER" id="PTHR47926:SF469">
    <property type="entry name" value="DYW DOMAIN-CONTAINING PROTEIN"/>
    <property type="match status" value="1"/>
</dbReference>
<dbReference type="InterPro" id="IPR046960">
    <property type="entry name" value="PPR_At4g14850-like_plant"/>
</dbReference>
<comment type="similarity">
    <text evidence="1">Belongs to the PPR family. PCMP-H subfamily.</text>
</comment>
<proteinExistence type="inferred from homology"/>
<keyword evidence="2" id="KW-0677">Repeat</keyword>